<reference evidence="3" key="1">
    <citation type="submission" date="2016-10" db="EMBL/GenBank/DDBJ databases">
        <authorList>
            <person name="Varghese N."/>
            <person name="Submissions S."/>
        </authorList>
    </citation>
    <scope>NUCLEOTIDE SEQUENCE [LARGE SCALE GENOMIC DNA]</scope>
    <source>
        <strain evidence="3">DSM 28881</strain>
    </source>
</reference>
<sequence>MKYITAVILMVLILSSCKDATNGLTKSLALEMIKACEADRPVQVEKLMYVGNMTFHNGGTSLTELNYLKKLAKKGVIKLDSISSTKQEMSSSTRINTVYNIDISDANKKYIIRQKDNTVYVNLVYSEVQDVESITFKNEARADVVANFKKVETPFYDRDFVRVSNLKDKPELFSKTVSFHKQNKSGWMSCHLKGN</sequence>
<gene>
    <name evidence="2" type="ORF">SAMN05443431_101187</name>
</gene>
<dbReference type="PROSITE" id="PS51257">
    <property type="entry name" value="PROKAR_LIPOPROTEIN"/>
    <property type="match status" value="1"/>
</dbReference>
<name>A0A1I3J0F7_9FLAO</name>
<evidence type="ECO:0000313" key="2">
    <source>
        <dbReference type="EMBL" id="SFI53428.1"/>
    </source>
</evidence>
<dbReference type="AlphaFoldDB" id="A0A1I3J0F7"/>
<keyword evidence="1" id="KW-0732">Signal</keyword>
<feature type="chain" id="PRO_5011453098" evidence="1">
    <location>
        <begin position="21"/>
        <end position="195"/>
    </location>
</feature>
<organism evidence="2 3">
    <name type="scientific">Olleya namhaensis</name>
    <dbReference type="NCBI Taxonomy" id="1144750"/>
    <lineage>
        <taxon>Bacteria</taxon>
        <taxon>Pseudomonadati</taxon>
        <taxon>Bacteroidota</taxon>
        <taxon>Flavobacteriia</taxon>
        <taxon>Flavobacteriales</taxon>
        <taxon>Flavobacteriaceae</taxon>
    </lineage>
</organism>
<keyword evidence="3" id="KW-1185">Reference proteome</keyword>
<evidence type="ECO:0000313" key="3">
    <source>
        <dbReference type="Proteomes" id="UP000199559"/>
    </source>
</evidence>
<evidence type="ECO:0000256" key="1">
    <source>
        <dbReference type="SAM" id="SignalP"/>
    </source>
</evidence>
<accession>A0A1I3J0F7</accession>
<protein>
    <submittedName>
        <fullName evidence="2">Uncharacterized protein</fullName>
    </submittedName>
</protein>
<dbReference type="STRING" id="1144750.SAMN05443431_101187"/>
<dbReference type="EMBL" id="FORM01000001">
    <property type="protein sequence ID" value="SFI53428.1"/>
    <property type="molecule type" value="Genomic_DNA"/>
</dbReference>
<dbReference type="Proteomes" id="UP000199559">
    <property type="component" value="Unassembled WGS sequence"/>
</dbReference>
<feature type="signal peptide" evidence="1">
    <location>
        <begin position="1"/>
        <end position="20"/>
    </location>
</feature>
<proteinExistence type="predicted"/>
<dbReference type="RefSeq" id="WP_143067769.1">
    <property type="nucleotide sequence ID" value="NZ_FORM01000001.1"/>
</dbReference>